<evidence type="ECO:0000313" key="8">
    <source>
        <dbReference type="Proteomes" id="UP000824469"/>
    </source>
</evidence>
<dbReference type="Gene3D" id="3.30.890.10">
    <property type="entry name" value="Methyl-cpg-binding Protein 2, Chain A"/>
    <property type="match status" value="1"/>
</dbReference>
<dbReference type="InterPro" id="IPR001739">
    <property type="entry name" value="Methyl_CpG_DNA-bd"/>
</dbReference>
<accession>A0AA38CPM5</accession>
<keyword evidence="4" id="KW-0804">Transcription</keyword>
<protein>
    <recommendedName>
        <fullName evidence="6">MBD domain-containing protein</fullName>
    </recommendedName>
</protein>
<dbReference type="Proteomes" id="UP000824469">
    <property type="component" value="Unassembled WGS sequence"/>
</dbReference>
<comment type="subcellular location">
    <subcellularLocation>
        <location evidence="1">Nucleus</location>
    </subcellularLocation>
</comment>
<dbReference type="Pfam" id="PF01429">
    <property type="entry name" value="MBD"/>
    <property type="match status" value="1"/>
</dbReference>
<reference evidence="7 8" key="1">
    <citation type="journal article" date="2021" name="Nat. Plants">
        <title>The Taxus genome provides insights into paclitaxel biosynthesis.</title>
        <authorList>
            <person name="Xiong X."/>
            <person name="Gou J."/>
            <person name="Liao Q."/>
            <person name="Li Y."/>
            <person name="Zhou Q."/>
            <person name="Bi G."/>
            <person name="Li C."/>
            <person name="Du R."/>
            <person name="Wang X."/>
            <person name="Sun T."/>
            <person name="Guo L."/>
            <person name="Liang H."/>
            <person name="Lu P."/>
            <person name="Wu Y."/>
            <person name="Zhang Z."/>
            <person name="Ro D.K."/>
            <person name="Shang Y."/>
            <person name="Huang S."/>
            <person name="Yan J."/>
        </authorList>
    </citation>
    <scope>NUCLEOTIDE SEQUENCE [LARGE SCALE GENOMIC DNA]</scope>
    <source>
        <strain evidence="7">Ta-2019</strain>
    </source>
</reference>
<dbReference type="GO" id="GO:0003677">
    <property type="term" value="F:DNA binding"/>
    <property type="evidence" value="ECO:0007669"/>
    <property type="project" value="UniProtKB-KW"/>
</dbReference>
<sequence>MDCKELIVIKDDPFNELLPLQVKLSEPVFVRRTNQIPGEVIANPQWLPNSWITELKIRKSGSSAGHVDKYYLEPVNGMKFRSRAEVTRFLETGSRYKPKSITDAHAQSDHPTTRPVYYYRPVLCQSPVYAQHPGLYPVIYFPVIGNSENRFTNPPIEFLQNFGDLEPIFARPSNILSPTCQNDLFREAFGPQNGQCSNILSKRKPCHTSS</sequence>
<feature type="non-terminal residue" evidence="7">
    <location>
        <position position="210"/>
    </location>
</feature>
<evidence type="ECO:0000313" key="7">
    <source>
        <dbReference type="EMBL" id="KAH9304425.1"/>
    </source>
</evidence>
<dbReference type="PROSITE" id="PS50982">
    <property type="entry name" value="MBD"/>
    <property type="match status" value="1"/>
</dbReference>
<evidence type="ECO:0000259" key="6">
    <source>
        <dbReference type="PROSITE" id="PS50982"/>
    </source>
</evidence>
<keyword evidence="8" id="KW-1185">Reference proteome</keyword>
<dbReference type="SUPFAM" id="SSF54171">
    <property type="entry name" value="DNA-binding domain"/>
    <property type="match status" value="1"/>
</dbReference>
<organism evidence="7 8">
    <name type="scientific">Taxus chinensis</name>
    <name type="common">Chinese yew</name>
    <name type="synonym">Taxus wallichiana var. chinensis</name>
    <dbReference type="NCBI Taxonomy" id="29808"/>
    <lineage>
        <taxon>Eukaryota</taxon>
        <taxon>Viridiplantae</taxon>
        <taxon>Streptophyta</taxon>
        <taxon>Embryophyta</taxon>
        <taxon>Tracheophyta</taxon>
        <taxon>Spermatophyta</taxon>
        <taxon>Pinopsida</taxon>
        <taxon>Pinidae</taxon>
        <taxon>Conifers II</taxon>
        <taxon>Cupressales</taxon>
        <taxon>Taxaceae</taxon>
        <taxon>Taxus</taxon>
    </lineage>
</organism>
<comment type="caution">
    <text evidence="7">The sequence shown here is derived from an EMBL/GenBank/DDBJ whole genome shotgun (WGS) entry which is preliminary data.</text>
</comment>
<evidence type="ECO:0000256" key="4">
    <source>
        <dbReference type="ARBA" id="ARBA00023163"/>
    </source>
</evidence>
<proteinExistence type="predicted"/>
<dbReference type="InterPro" id="IPR016177">
    <property type="entry name" value="DNA-bd_dom_sf"/>
</dbReference>
<keyword evidence="5" id="KW-0539">Nucleus</keyword>
<keyword evidence="3" id="KW-0238">DNA-binding</keyword>
<name>A0AA38CPM5_TAXCH</name>
<evidence type="ECO:0000256" key="5">
    <source>
        <dbReference type="ARBA" id="ARBA00023242"/>
    </source>
</evidence>
<feature type="domain" description="MBD" evidence="6">
    <location>
        <begin position="37"/>
        <end position="111"/>
    </location>
</feature>
<dbReference type="AlphaFoldDB" id="A0AA38CPM5"/>
<evidence type="ECO:0000256" key="3">
    <source>
        <dbReference type="ARBA" id="ARBA00023125"/>
    </source>
</evidence>
<dbReference type="PANTHER" id="PTHR12396:SF46">
    <property type="entry name" value="METHYL-CPG-BINDING DOMAIN-CONTAINING PROTEIN 6"/>
    <property type="match status" value="1"/>
</dbReference>
<keyword evidence="2" id="KW-0805">Transcription regulation</keyword>
<dbReference type="EMBL" id="JAHRHJ020000008">
    <property type="protein sequence ID" value="KAH9304425.1"/>
    <property type="molecule type" value="Genomic_DNA"/>
</dbReference>
<evidence type="ECO:0000256" key="1">
    <source>
        <dbReference type="ARBA" id="ARBA00004123"/>
    </source>
</evidence>
<dbReference type="PANTHER" id="PTHR12396">
    <property type="entry name" value="METHYL-CPG BINDING PROTEIN, MBD"/>
    <property type="match status" value="1"/>
</dbReference>
<evidence type="ECO:0000256" key="2">
    <source>
        <dbReference type="ARBA" id="ARBA00023015"/>
    </source>
</evidence>
<gene>
    <name evidence="7" type="ORF">KI387_008829</name>
</gene>
<dbReference type="GO" id="GO:0005634">
    <property type="term" value="C:nucleus"/>
    <property type="evidence" value="ECO:0007669"/>
    <property type="project" value="UniProtKB-SubCell"/>
</dbReference>